<protein>
    <submittedName>
        <fullName evidence="4">Ribosomal protein S18 acetylase RimI-like enzyme</fullName>
    </submittedName>
</protein>
<evidence type="ECO:0000313" key="4">
    <source>
        <dbReference type="EMBL" id="MDQ0644364.1"/>
    </source>
</evidence>
<reference evidence="4 5" key="1">
    <citation type="submission" date="2023-07" db="EMBL/GenBank/DDBJ databases">
        <title>Comparative genomics of wheat-associated soil bacteria to identify genetic determinants of phenazine resistance.</title>
        <authorList>
            <person name="Mouncey N."/>
        </authorList>
    </citation>
    <scope>NUCLEOTIDE SEQUENCE [LARGE SCALE GENOMIC DNA]</scope>
    <source>
        <strain evidence="4 5">W2I7</strain>
    </source>
</reference>
<dbReference type="PANTHER" id="PTHR43877:SF1">
    <property type="entry name" value="ACETYLTRANSFERASE"/>
    <property type="match status" value="1"/>
</dbReference>
<evidence type="ECO:0000256" key="2">
    <source>
        <dbReference type="ARBA" id="ARBA00023315"/>
    </source>
</evidence>
<evidence type="ECO:0000256" key="1">
    <source>
        <dbReference type="ARBA" id="ARBA00022679"/>
    </source>
</evidence>
<organism evidence="4 5">
    <name type="scientific">Microbacterium murale</name>
    <dbReference type="NCBI Taxonomy" id="1081040"/>
    <lineage>
        <taxon>Bacteria</taxon>
        <taxon>Bacillati</taxon>
        <taxon>Actinomycetota</taxon>
        <taxon>Actinomycetes</taxon>
        <taxon>Micrococcales</taxon>
        <taxon>Microbacteriaceae</taxon>
        <taxon>Microbacterium</taxon>
    </lineage>
</organism>
<comment type="caution">
    <text evidence="4">The sequence shown here is derived from an EMBL/GenBank/DDBJ whole genome shotgun (WGS) entry which is preliminary data.</text>
</comment>
<dbReference type="SUPFAM" id="SSF55729">
    <property type="entry name" value="Acyl-CoA N-acyltransferases (Nat)"/>
    <property type="match status" value="1"/>
</dbReference>
<keyword evidence="2" id="KW-0012">Acyltransferase</keyword>
<dbReference type="InterPro" id="IPR016181">
    <property type="entry name" value="Acyl_CoA_acyltransferase"/>
</dbReference>
<sequence>MADNFREIGQELCRYVVEMSVLPNVEVLSSMTDADATDIEHLLGQLSTTATFDRSRLATIITHDATEVLVVRDAGRIVGAATLVTFPLPSGWRGHVDDVVVDEAMRGRGIARALLVRMTELAADRGLRTLDLTSRPSRESALRLYESVGFVPRETNVLRFTPTVFP</sequence>
<dbReference type="CDD" id="cd04301">
    <property type="entry name" value="NAT_SF"/>
    <property type="match status" value="1"/>
</dbReference>
<dbReference type="EMBL" id="JAUSXK010000001">
    <property type="protein sequence ID" value="MDQ0644364.1"/>
    <property type="molecule type" value="Genomic_DNA"/>
</dbReference>
<accession>A0ABU0PCM8</accession>
<dbReference type="Pfam" id="PF00583">
    <property type="entry name" value="Acetyltransf_1"/>
    <property type="match status" value="1"/>
</dbReference>
<keyword evidence="1" id="KW-0808">Transferase</keyword>
<proteinExistence type="predicted"/>
<name>A0ABU0PCM8_9MICO</name>
<dbReference type="PANTHER" id="PTHR43877">
    <property type="entry name" value="AMINOALKYLPHOSPHONATE N-ACETYLTRANSFERASE-RELATED-RELATED"/>
    <property type="match status" value="1"/>
</dbReference>
<gene>
    <name evidence="4" type="ORF">QFZ46_002524</name>
</gene>
<dbReference type="Proteomes" id="UP001239085">
    <property type="component" value="Unassembled WGS sequence"/>
</dbReference>
<feature type="domain" description="N-acetyltransferase" evidence="3">
    <location>
        <begin position="26"/>
        <end position="166"/>
    </location>
</feature>
<dbReference type="PROSITE" id="PS51186">
    <property type="entry name" value="GNAT"/>
    <property type="match status" value="1"/>
</dbReference>
<dbReference type="Gene3D" id="3.40.630.30">
    <property type="match status" value="1"/>
</dbReference>
<keyword evidence="5" id="KW-1185">Reference proteome</keyword>
<evidence type="ECO:0000313" key="5">
    <source>
        <dbReference type="Proteomes" id="UP001239085"/>
    </source>
</evidence>
<evidence type="ECO:0000259" key="3">
    <source>
        <dbReference type="PROSITE" id="PS51186"/>
    </source>
</evidence>
<dbReference type="InterPro" id="IPR000182">
    <property type="entry name" value="GNAT_dom"/>
</dbReference>
<dbReference type="InterPro" id="IPR050832">
    <property type="entry name" value="Bact_Acetyltransf"/>
</dbReference>